<evidence type="ECO:0000313" key="2">
    <source>
        <dbReference type="EMBL" id="MPC33814.1"/>
    </source>
</evidence>
<evidence type="ECO:0000313" key="3">
    <source>
        <dbReference type="Proteomes" id="UP000324222"/>
    </source>
</evidence>
<comment type="caution">
    <text evidence="2">The sequence shown here is derived from an EMBL/GenBank/DDBJ whole genome shotgun (WGS) entry which is preliminary data.</text>
</comment>
<gene>
    <name evidence="2" type="ORF">E2C01_027178</name>
</gene>
<reference evidence="2 3" key="1">
    <citation type="submission" date="2019-05" db="EMBL/GenBank/DDBJ databases">
        <title>Another draft genome of Portunus trituberculatus and its Hox gene families provides insights of decapod evolution.</title>
        <authorList>
            <person name="Jeong J.-H."/>
            <person name="Song I."/>
            <person name="Kim S."/>
            <person name="Choi T."/>
            <person name="Kim D."/>
            <person name="Ryu S."/>
            <person name="Kim W."/>
        </authorList>
    </citation>
    <scope>NUCLEOTIDE SEQUENCE [LARGE SCALE GENOMIC DNA]</scope>
    <source>
        <tissue evidence="2">Muscle</tissue>
    </source>
</reference>
<protein>
    <submittedName>
        <fullName evidence="2">Uncharacterized protein</fullName>
    </submittedName>
</protein>
<keyword evidence="3" id="KW-1185">Reference proteome</keyword>
<feature type="region of interest" description="Disordered" evidence="1">
    <location>
        <begin position="1"/>
        <end position="41"/>
    </location>
</feature>
<sequence length="65" mass="6949">MVIPARPTVAPAPAAAHTTSPHPRPHRLTTVHDAAPRTHPPCMRLHHAARTSALTTAPHHSHCPV</sequence>
<dbReference type="AlphaFoldDB" id="A0A5B7EN24"/>
<dbReference type="EMBL" id="VSRR010002912">
    <property type="protein sequence ID" value="MPC33814.1"/>
    <property type="molecule type" value="Genomic_DNA"/>
</dbReference>
<accession>A0A5B7EN24</accession>
<proteinExistence type="predicted"/>
<organism evidence="2 3">
    <name type="scientific">Portunus trituberculatus</name>
    <name type="common">Swimming crab</name>
    <name type="synonym">Neptunus trituberculatus</name>
    <dbReference type="NCBI Taxonomy" id="210409"/>
    <lineage>
        <taxon>Eukaryota</taxon>
        <taxon>Metazoa</taxon>
        <taxon>Ecdysozoa</taxon>
        <taxon>Arthropoda</taxon>
        <taxon>Crustacea</taxon>
        <taxon>Multicrustacea</taxon>
        <taxon>Malacostraca</taxon>
        <taxon>Eumalacostraca</taxon>
        <taxon>Eucarida</taxon>
        <taxon>Decapoda</taxon>
        <taxon>Pleocyemata</taxon>
        <taxon>Brachyura</taxon>
        <taxon>Eubrachyura</taxon>
        <taxon>Portunoidea</taxon>
        <taxon>Portunidae</taxon>
        <taxon>Portuninae</taxon>
        <taxon>Portunus</taxon>
    </lineage>
</organism>
<name>A0A5B7EN24_PORTR</name>
<feature type="compositionally biased region" description="Low complexity" evidence="1">
    <location>
        <begin position="1"/>
        <end position="21"/>
    </location>
</feature>
<dbReference type="Proteomes" id="UP000324222">
    <property type="component" value="Unassembled WGS sequence"/>
</dbReference>
<evidence type="ECO:0000256" key="1">
    <source>
        <dbReference type="SAM" id="MobiDB-lite"/>
    </source>
</evidence>